<sequence length="401" mass="45386">MKRILIASYDMEVGGVERSLISMLENFDYGAYAVDLMLYRHQGDFMSMIPSEVKLLGENAAYATFRMSVGEVVRERKYGIAISRIVSKLAATYMGKRKGLAEPGYYQMQLMWRYALPVLPKHETEYEIAISYLWPHDFVAEKVRAKKKIAWIHTDYSTVETDVALDLKVWDKFDHIVAVSEACRTSFLAKYGPLERKVTVMENITSPEFVRSMARQPVEDAISRDPRFKLVTVARLSNAKGIDQAVHAMKLLYDRGFAGKLAWYVVGYGGDEAGIRELIAQYGLEDSFILLGKKTNPYPYIGACDLYVQPSRYEGKAVTVTEAKILGRPILITNYTTAASQVEDGVDGVICELSVEGIAAGIERLYEDERLRNELTACLNRRDHGNSEELTKLYRLMGDQR</sequence>
<dbReference type="SUPFAM" id="SSF53756">
    <property type="entry name" value="UDP-Glycosyltransferase/glycogen phosphorylase"/>
    <property type="match status" value="1"/>
</dbReference>
<protein>
    <submittedName>
        <fullName evidence="2">Glycosyltransferase</fullName>
        <ecNumber evidence="2">2.4.-.-</ecNumber>
    </submittedName>
</protein>
<dbReference type="InterPro" id="IPR001296">
    <property type="entry name" value="Glyco_trans_1"/>
</dbReference>
<accession>A0ABV6DUX8</accession>
<dbReference type="RefSeq" id="WP_377474662.1">
    <property type="nucleotide sequence ID" value="NZ_JBHLWN010000121.1"/>
</dbReference>
<dbReference type="Proteomes" id="UP001589776">
    <property type="component" value="Unassembled WGS sequence"/>
</dbReference>
<reference evidence="2 3" key="1">
    <citation type="submission" date="2024-09" db="EMBL/GenBank/DDBJ databases">
        <authorList>
            <person name="Sun Q."/>
            <person name="Mori K."/>
        </authorList>
    </citation>
    <scope>NUCLEOTIDE SEQUENCE [LARGE SCALE GENOMIC DNA]</scope>
    <source>
        <strain evidence="2 3">CCM 7759</strain>
    </source>
</reference>
<gene>
    <name evidence="2" type="ORF">ACFFK0_29090</name>
</gene>
<proteinExistence type="predicted"/>
<dbReference type="GO" id="GO:0016757">
    <property type="term" value="F:glycosyltransferase activity"/>
    <property type="evidence" value="ECO:0007669"/>
    <property type="project" value="UniProtKB-KW"/>
</dbReference>
<evidence type="ECO:0000259" key="1">
    <source>
        <dbReference type="Pfam" id="PF00534"/>
    </source>
</evidence>
<dbReference type="PANTHER" id="PTHR12526">
    <property type="entry name" value="GLYCOSYLTRANSFERASE"/>
    <property type="match status" value="1"/>
</dbReference>
<organism evidence="2 3">
    <name type="scientific">Paenibacillus chartarius</name>
    <dbReference type="NCBI Taxonomy" id="747481"/>
    <lineage>
        <taxon>Bacteria</taxon>
        <taxon>Bacillati</taxon>
        <taxon>Bacillota</taxon>
        <taxon>Bacilli</taxon>
        <taxon>Bacillales</taxon>
        <taxon>Paenibacillaceae</taxon>
        <taxon>Paenibacillus</taxon>
    </lineage>
</organism>
<feature type="domain" description="Glycosyl transferase family 1" evidence="1">
    <location>
        <begin position="225"/>
        <end position="375"/>
    </location>
</feature>
<dbReference type="Pfam" id="PF00534">
    <property type="entry name" value="Glycos_transf_1"/>
    <property type="match status" value="1"/>
</dbReference>
<dbReference type="EC" id="2.4.-.-" evidence="2"/>
<comment type="caution">
    <text evidence="2">The sequence shown here is derived from an EMBL/GenBank/DDBJ whole genome shotgun (WGS) entry which is preliminary data.</text>
</comment>
<dbReference type="PANTHER" id="PTHR12526:SF630">
    <property type="entry name" value="GLYCOSYLTRANSFERASE"/>
    <property type="match status" value="1"/>
</dbReference>
<keyword evidence="3" id="KW-1185">Reference proteome</keyword>
<evidence type="ECO:0000313" key="3">
    <source>
        <dbReference type="Proteomes" id="UP001589776"/>
    </source>
</evidence>
<name>A0ABV6DUX8_9BACL</name>
<dbReference type="EMBL" id="JBHLWN010000121">
    <property type="protein sequence ID" value="MFC0216457.1"/>
    <property type="molecule type" value="Genomic_DNA"/>
</dbReference>
<evidence type="ECO:0000313" key="2">
    <source>
        <dbReference type="EMBL" id="MFC0216457.1"/>
    </source>
</evidence>
<keyword evidence="2" id="KW-0328">Glycosyltransferase</keyword>
<keyword evidence="2" id="KW-0808">Transferase</keyword>
<dbReference type="Gene3D" id="3.40.50.2000">
    <property type="entry name" value="Glycogen Phosphorylase B"/>
    <property type="match status" value="2"/>
</dbReference>
<dbReference type="CDD" id="cd03811">
    <property type="entry name" value="GT4_GT28_WabH-like"/>
    <property type="match status" value="1"/>
</dbReference>